<dbReference type="InterPro" id="IPR024977">
    <property type="entry name" value="Apc4-like_WD40_dom"/>
</dbReference>
<dbReference type="InterPro" id="IPR001680">
    <property type="entry name" value="WD40_rpt"/>
</dbReference>
<dbReference type="InterPro" id="IPR001387">
    <property type="entry name" value="Cro/C1-type_HTH"/>
</dbReference>
<evidence type="ECO:0000256" key="4">
    <source>
        <dbReference type="SAM" id="Phobius"/>
    </source>
</evidence>
<keyword evidence="4" id="KW-1133">Transmembrane helix</keyword>
<dbReference type="Pfam" id="PF12894">
    <property type="entry name" value="ANAPC4_WD40"/>
    <property type="match status" value="1"/>
</dbReference>
<dbReference type="AlphaFoldDB" id="A0A0N9I0X9"/>
<sequence length="1218" mass="131238">MPRPERDLNPDAGEVQKFAYELRELRQQAGATPYRQLAQLAHFSATTLADAAGGRRLPSLAVALAYVRACGGDESLWEARWREAAYTPEELEPAASAPYVGLGCFQTRDADRFFGRSRAVGELHALVSRRRLTAVVGASGCGKSSLLRAGLLGRTEGPATVLTPRADPIQECSVHLAALTGGSAASWRDDLAADPANLHLRAKQAMARDDGDLLLVIDQFEEVVTLCTEQQRAWLTEAVLHAAQAEDSRVRAVLGIRADFYGHGLLRPELAEALRGGHILLGPMSPSELREAITAPAVRGGYQVETDLVARIVADGVGQPGALPLVSHALAETWRRRQGMTLTLAGYEAAGGVQHALARTAENVYTTLAPAQQAVARELFLRLIALGEGTQDTKRRVELADDPGVTAVVEKLTGARLLVVDHGGVELIHEALIQHWPRLRGWLAEDREDLRVYRHVVDATASWRALGCDPGSLYRGARLELAREWLTRAPGMVTSHEREFLEASVAVQARDQLDTQRRHRQLRWLAAGLAVLLLVTAVALVVAARQRDEAVLKGKIAVSQRLATEAREDSASDTGKAIRLSLDAFTEHQGEESRSSLLSIAAHPNHHGRIRQPGEWGSTGIAVSPDGALLASPEGNQVTLRDTRTAKQVGTFALPNSGYGWTSKLVFGPDGRTLVGSSSDSYWRDLVVWDVVQRRALTHHRHREIRADKQVTAFSADTSMFATSTSRAITVLELGRGTVVATLQGVLSVSALSFSPDRRLLASLSEDSIVLWDLRTAAPAVTIPVDHNSVSAVAFSPDGRTLATAGANGVITLLDTASGARQATLTRHNDAVQAMAFDGSGQTLASTGGNAVVLWDVPRREHLVELPTSEPIGPHDIAMSHDGSTIAHATRGSVLLWDRRRLPLLGTPDSPDLRYWRVAIRADGRGVVAAPDNGPVMAWDDQRRLITAAPAVSSTRMWQNVLSPDGHRTADLSDNHLIVVSGTASGERITELPQPPTEPPVAAAFSPDGTKLAVAYKPMAVVVWDLATRQRTAEFVVGFAGTLRFTADSTKIVASSHSSAAVEVWDLHGHRQVFHVDSAGPGEASADGSLFVTPEADGRLTFWDVLRGWPIATAAGHTGNVNAMSLSPDGRLLATAGQDRRIILWDTATRTRWATLTGHTQAIQAIGWSVDSRTLASLGSDRTIRLWTVDTDQAVKQLCGSHGRYDRPATEIEPAVCR</sequence>
<dbReference type="PANTHER" id="PTHR44019:SF8">
    <property type="entry name" value="POC1 CENTRIOLAR PROTEIN HOMOLOG"/>
    <property type="match status" value="1"/>
</dbReference>
<dbReference type="Pfam" id="PF13560">
    <property type="entry name" value="HTH_31"/>
    <property type="match status" value="1"/>
</dbReference>
<keyword evidence="7" id="KW-1185">Reference proteome</keyword>
<reference evidence="6 7" key="1">
    <citation type="submission" date="2015-07" db="EMBL/GenBank/DDBJ databases">
        <title>Genome sequencing of Kibdelosporangium phytohabitans.</title>
        <authorList>
            <person name="Qin S."/>
            <person name="Xing K."/>
        </authorList>
    </citation>
    <scope>NUCLEOTIDE SEQUENCE [LARGE SCALE GENOMIC DNA]</scope>
    <source>
        <strain evidence="6 7">KLBMP1111</strain>
    </source>
</reference>
<dbReference type="CDD" id="cd00093">
    <property type="entry name" value="HTH_XRE"/>
    <property type="match status" value="1"/>
</dbReference>
<dbReference type="Gene3D" id="2.130.10.10">
    <property type="entry name" value="YVTN repeat-like/Quinoprotein amine dehydrogenase"/>
    <property type="match status" value="4"/>
</dbReference>
<proteinExistence type="predicted"/>
<dbReference type="STRING" id="860235.AOZ06_23500"/>
<dbReference type="EMBL" id="CP012752">
    <property type="protein sequence ID" value="ALG09477.1"/>
    <property type="molecule type" value="Genomic_DNA"/>
</dbReference>
<dbReference type="Proteomes" id="UP000063699">
    <property type="component" value="Chromosome"/>
</dbReference>
<dbReference type="InterPro" id="IPR011044">
    <property type="entry name" value="Quino_amine_DH_bsu"/>
</dbReference>
<keyword evidence="4" id="KW-0812">Transmembrane</keyword>
<dbReference type="RefSeq" id="WP_054291381.1">
    <property type="nucleotide sequence ID" value="NZ_CP012752.1"/>
</dbReference>
<dbReference type="SUPFAM" id="SSF82171">
    <property type="entry name" value="DPP6 N-terminal domain-like"/>
    <property type="match status" value="2"/>
</dbReference>
<evidence type="ECO:0000313" key="6">
    <source>
        <dbReference type="EMBL" id="ALG09477.1"/>
    </source>
</evidence>
<feature type="domain" description="HTH cro/C1-type" evidence="5">
    <location>
        <begin position="21"/>
        <end position="77"/>
    </location>
</feature>
<name>A0A0N9I0X9_9PSEU</name>
<dbReference type="SUPFAM" id="SSF52540">
    <property type="entry name" value="P-loop containing nucleoside triphosphate hydrolases"/>
    <property type="match status" value="1"/>
</dbReference>
<dbReference type="PANTHER" id="PTHR44019">
    <property type="entry name" value="WD REPEAT-CONTAINING PROTEIN 55"/>
    <property type="match status" value="1"/>
</dbReference>
<organism evidence="6 7">
    <name type="scientific">Kibdelosporangium phytohabitans</name>
    <dbReference type="NCBI Taxonomy" id="860235"/>
    <lineage>
        <taxon>Bacteria</taxon>
        <taxon>Bacillati</taxon>
        <taxon>Actinomycetota</taxon>
        <taxon>Actinomycetes</taxon>
        <taxon>Pseudonocardiales</taxon>
        <taxon>Pseudonocardiaceae</taxon>
        <taxon>Kibdelosporangium</taxon>
    </lineage>
</organism>
<dbReference type="Pfam" id="PF20703">
    <property type="entry name" value="nSTAND1"/>
    <property type="match status" value="1"/>
</dbReference>
<evidence type="ECO:0000256" key="3">
    <source>
        <dbReference type="PROSITE-ProRule" id="PRU00221"/>
    </source>
</evidence>
<dbReference type="InterPro" id="IPR015943">
    <property type="entry name" value="WD40/YVTN_repeat-like_dom_sf"/>
</dbReference>
<keyword evidence="1 3" id="KW-0853">WD repeat</keyword>
<feature type="repeat" description="WD" evidence="3">
    <location>
        <begin position="783"/>
        <end position="824"/>
    </location>
</feature>
<feature type="repeat" description="WD" evidence="3">
    <location>
        <begin position="1114"/>
        <end position="1155"/>
    </location>
</feature>
<evidence type="ECO:0000259" key="5">
    <source>
        <dbReference type="SMART" id="SM00530"/>
    </source>
</evidence>
<dbReference type="InterPro" id="IPR027417">
    <property type="entry name" value="P-loop_NTPase"/>
</dbReference>
<dbReference type="SMART" id="SM00530">
    <property type="entry name" value="HTH_XRE"/>
    <property type="match status" value="1"/>
</dbReference>
<dbReference type="OrthoDB" id="166850at2"/>
<feature type="repeat" description="WD" evidence="3">
    <location>
        <begin position="1156"/>
        <end position="1197"/>
    </location>
</feature>
<dbReference type="InterPro" id="IPR050505">
    <property type="entry name" value="WDR55/POC1"/>
</dbReference>
<dbReference type="Pfam" id="PF00400">
    <property type="entry name" value="WD40"/>
    <property type="match status" value="2"/>
</dbReference>
<protein>
    <recommendedName>
        <fullName evidence="5">HTH cro/C1-type domain-containing protein</fullName>
    </recommendedName>
</protein>
<dbReference type="PROSITE" id="PS50082">
    <property type="entry name" value="WD_REPEATS_2"/>
    <property type="match status" value="4"/>
</dbReference>
<dbReference type="SUPFAM" id="SSF50969">
    <property type="entry name" value="YVTN repeat-like/Quinoprotein amine dehydrogenase"/>
    <property type="match status" value="1"/>
</dbReference>
<dbReference type="SMART" id="SM00320">
    <property type="entry name" value="WD40"/>
    <property type="match status" value="8"/>
</dbReference>
<keyword evidence="2" id="KW-0677">Repeat</keyword>
<evidence type="ECO:0000256" key="2">
    <source>
        <dbReference type="ARBA" id="ARBA00022737"/>
    </source>
</evidence>
<dbReference type="KEGG" id="kphy:AOZ06_23500"/>
<evidence type="ECO:0000256" key="1">
    <source>
        <dbReference type="ARBA" id="ARBA00022574"/>
    </source>
</evidence>
<feature type="transmembrane region" description="Helical" evidence="4">
    <location>
        <begin position="524"/>
        <end position="544"/>
    </location>
</feature>
<accession>A0A0N9I0X9</accession>
<evidence type="ECO:0000313" key="7">
    <source>
        <dbReference type="Proteomes" id="UP000063699"/>
    </source>
</evidence>
<feature type="repeat" description="WD" evidence="3">
    <location>
        <begin position="749"/>
        <end position="782"/>
    </location>
</feature>
<keyword evidence="4" id="KW-0472">Membrane</keyword>
<dbReference type="PROSITE" id="PS50294">
    <property type="entry name" value="WD_REPEATS_REGION"/>
    <property type="match status" value="2"/>
</dbReference>
<gene>
    <name evidence="6" type="ORF">AOZ06_23500</name>
</gene>
<dbReference type="InterPro" id="IPR049052">
    <property type="entry name" value="nSTAND1"/>
</dbReference>